<organism evidence="3 4">
    <name type="scientific">Rugamonas aquatica</name>
    <dbReference type="NCBI Taxonomy" id="2743357"/>
    <lineage>
        <taxon>Bacteria</taxon>
        <taxon>Pseudomonadati</taxon>
        <taxon>Pseudomonadota</taxon>
        <taxon>Betaproteobacteria</taxon>
        <taxon>Burkholderiales</taxon>
        <taxon>Oxalobacteraceae</taxon>
        <taxon>Telluria group</taxon>
        <taxon>Rugamonas</taxon>
    </lineage>
</organism>
<comment type="caution">
    <text evidence="3">The sequence shown here is derived from an EMBL/GenBank/DDBJ whole genome shotgun (WGS) entry which is preliminary data.</text>
</comment>
<evidence type="ECO:0008006" key="5">
    <source>
        <dbReference type="Google" id="ProtNLM"/>
    </source>
</evidence>
<evidence type="ECO:0000256" key="2">
    <source>
        <dbReference type="SAM" id="SignalP"/>
    </source>
</evidence>
<dbReference type="Proteomes" id="UP000440498">
    <property type="component" value="Unassembled WGS sequence"/>
</dbReference>
<protein>
    <recommendedName>
        <fullName evidence="5">Lipase modulator</fullName>
    </recommendedName>
</protein>
<keyword evidence="2" id="KW-0732">Signal</keyword>
<dbReference type="RefSeq" id="WP_152840904.1">
    <property type="nucleotide sequence ID" value="NZ_WHUG01000015.1"/>
</dbReference>
<reference evidence="3 4" key="1">
    <citation type="submission" date="2019-10" db="EMBL/GenBank/DDBJ databases">
        <title>Two novel species isolated from a subtropical stream in China.</title>
        <authorList>
            <person name="Lu H."/>
        </authorList>
    </citation>
    <scope>NUCLEOTIDE SEQUENCE [LARGE SCALE GENOMIC DNA]</scope>
    <source>
        <strain evidence="3 4">FT29W</strain>
    </source>
</reference>
<keyword evidence="4" id="KW-1185">Reference proteome</keyword>
<name>A0A6A7NA29_9BURK</name>
<feature type="region of interest" description="Disordered" evidence="1">
    <location>
        <begin position="190"/>
        <end position="209"/>
    </location>
</feature>
<evidence type="ECO:0000313" key="3">
    <source>
        <dbReference type="EMBL" id="MQA41702.1"/>
    </source>
</evidence>
<dbReference type="EMBL" id="WHUG01000015">
    <property type="protein sequence ID" value="MQA41702.1"/>
    <property type="molecule type" value="Genomic_DNA"/>
</dbReference>
<gene>
    <name evidence="3" type="ORF">GEV02_26500</name>
</gene>
<feature type="signal peptide" evidence="2">
    <location>
        <begin position="1"/>
        <end position="21"/>
    </location>
</feature>
<evidence type="ECO:0000256" key="1">
    <source>
        <dbReference type="SAM" id="MobiDB-lite"/>
    </source>
</evidence>
<proteinExistence type="predicted"/>
<sequence length="231" mass="25038">MKVPAALAAAMMAAAMLTVWARLAETAPMSAPTPGPAPAGQPAGSQAVRATASAAAYSATVAITSDLSLTDKQELIPDFALHQLMDSFLLNRRDAGLEAYLRRALPASAANEAIQIAERYQRYLTAHDELLAAQHFTSADAASQDLSRIISWQRQRQQLRIRMLGERIALEWFGNEDAYLEQALDEWRQRSEGQAPATAGVAPEDQAAHEQHMQQALSQAIASYQRAANAN</sequence>
<feature type="chain" id="PRO_5025610548" description="Lipase modulator" evidence="2">
    <location>
        <begin position="22"/>
        <end position="231"/>
    </location>
</feature>
<evidence type="ECO:0000313" key="4">
    <source>
        <dbReference type="Proteomes" id="UP000440498"/>
    </source>
</evidence>
<dbReference type="SUPFAM" id="SSF158855">
    <property type="entry name" value="Lipase chaperone-like"/>
    <property type="match status" value="1"/>
</dbReference>
<dbReference type="AlphaFoldDB" id="A0A6A7NA29"/>
<accession>A0A6A7NA29</accession>